<organism evidence="2 3">
    <name type="scientific">Novosphingobium indicum</name>
    <dbReference type="NCBI Taxonomy" id="462949"/>
    <lineage>
        <taxon>Bacteria</taxon>
        <taxon>Pseudomonadati</taxon>
        <taxon>Pseudomonadota</taxon>
        <taxon>Alphaproteobacteria</taxon>
        <taxon>Sphingomonadales</taxon>
        <taxon>Sphingomonadaceae</taxon>
        <taxon>Novosphingobium</taxon>
    </lineage>
</organism>
<dbReference type="PANTHER" id="PTHR33164:SF57">
    <property type="entry name" value="MARR-FAMILY TRANSCRIPTIONAL REGULATOR"/>
    <property type="match status" value="1"/>
</dbReference>
<dbReference type="InterPro" id="IPR039422">
    <property type="entry name" value="MarR/SlyA-like"/>
</dbReference>
<dbReference type="PROSITE" id="PS50995">
    <property type="entry name" value="HTH_MARR_2"/>
    <property type="match status" value="1"/>
</dbReference>
<dbReference type="PRINTS" id="PR00598">
    <property type="entry name" value="HTHMARR"/>
</dbReference>
<keyword evidence="3" id="KW-1185">Reference proteome</keyword>
<dbReference type="EMBL" id="BMLK01000034">
    <property type="protein sequence ID" value="GGN61036.1"/>
    <property type="molecule type" value="Genomic_DNA"/>
</dbReference>
<dbReference type="InterPro" id="IPR000835">
    <property type="entry name" value="HTH_MarR-typ"/>
</dbReference>
<evidence type="ECO:0000259" key="1">
    <source>
        <dbReference type="PROSITE" id="PS50995"/>
    </source>
</evidence>
<dbReference type="SUPFAM" id="SSF46785">
    <property type="entry name" value="Winged helix' DNA-binding domain"/>
    <property type="match status" value="1"/>
</dbReference>
<dbReference type="InterPro" id="IPR036388">
    <property type="entry name" value="WH-like_DNA-bd_sf"/>
</dbReference>
<dbReference type="SMART" id="SM00347">
    <property type="entry name" value="HTH_MARR"/>
    <property type="match status" value="1"/>
</dbReference>
<dbReference type="Proteomes" id="UP000605099">
    <property type="component" value="Unassembled WGS sequence"/>
</dbReference>
<gene>
    <name evidence="2" type="ORF">GCM10011349_43220</name>
</gene>
<feature type="domain" description="HTH marR-type" evidence="1">
    <location>
        <begin position="5"/>
        <end position="138"/>
    </location>
</feature>
<evidence type="ECO:0000313" key="2">
    <source>
        <dbReference type="EMBL" id="GGN61036.1"/>
    </source>
</evidence>
<comment type="caution">
    <text evidence="2">The sequence shown here is derived from an EMBL/GenBank/DDBJ whole genome shotgun (WGS) entry which is preliminary data.</text>
</comment>
<reference evidence="3" key="1">
    <citation type="journal article" date="2019" name="Int. J. Syst. Evol. Microbiol.">
        <title>The Global Catalogue of Microorganisms (GCM) 10K type strain sequencing project: providing services to taxonomists for standard genome sequencing and annotation.</title>
        <authorList>
            <consortium name="The Broad Institute Genomics Platform"/>
            <consortium name="The Broad Institute Genome Sequencing Center for Infectious Disease"/>
            <person name="Wu L."/>
            <person name="Ma J."/>
        </authorList>
    </citation>
    <scope>NUCLEOTIDE SEQUENCE [LARGE SCALE GENOMIC DNA]</scope>
    <source>
        <strain evidence="3">CGMCC 1.6784</strain>
    </source>
</reference>
<proteinExistence type="predicted"/>
<protein>
    <submittedName>
        <fullName evidence="2">MarR family transcriptional regulator</fullName>
    </submittedName>
</protein>
<dbReference type="PANTHER" id="PTHR33164">
    <property type="entry name" value="TRANSCRIPTIONAL REGULATOR, MARR FAMILY"/>
    <property type="match status" value="1"/>
</dbReference>
<dbReference type="InterPro" id="IPR036390">
    <property type="entry name" value="WH_DNA-bd_sf"/>
</dbReference>
<dbReference type="Gene3D" id="1.10.10.10">
    <property type="entry name" value="Winged helix-like DNA-binding domain superfamily/Winged helix DNA-binding domain"/>
    <property type="match status" value="1"/>
</dbReference>
<evidence type="ECO:0000313" key="3">
    <source>
        <dbReference type="Proteomes" id="UP000605099"/>
    </source>
</evidence>
<sequence>MNKTDEEIIAEIGQLYTALRKRFDRVMSEHGASLAQTKMLVAIQAAAGMLRAADIADRFGIAPRTVTEALDALEREALIVRMPDLSDRRMKRLKITPAGEAAVSRTEPIRDQISHEIMEVLDPEERTSFANAVQKLLHCNQWT</sequence>
<dbReference type="Pfam" id="PF01047">
    <property type="entry name" value="MarR"/>
    <property type="match status" value="1"/>
</dbReference>
<name>A0ABQ2K2F4_9SPHN</name>
<accession>A0ABQ2K2F4</accession>
<dbReference type="RefSeq" id="WP_188823245.1">
    <property type="nucleotide sequence ID" value="NZ_BMLK01000034.1"/>
</dbReference>